<dbReference type="EMBL" id="CAADFH010000036">
    <property type="protein sequence ID" value="VFJ94003.1"/>
    <property type="molecule type" value="Genomic_DNA"/>
</dbReference>
<name>A0A450UN93_9GAMM</name>
<protein>
    <submittedName>
        <fullName evidence="1">Uncharacterized protein</fullName>
    </submittedName>
</protein>
<gene>
    <name evidence="1" type="ORF">BECKLFY1418A_GA0070994_103613</name>
</gene>
<sequence length="66" mass="7608">MDIPISAAKEIAEKYDYDQVIIVARKVERNEYVTTYGVDKVHCDIVARLGNFLKYKVMGWRDNAAL</sequence>
<dbReference type="AlphaFoldDB" id="A0A450UN93"/>
<accession>A0A450UN93</accession>
<evidence type="ECO:0000313" key="1">
    <source>
        <dbReference type="EMBL" id="VFJ94003.1"/>
    </source>
</evidence>
<organism evidence="1">
    <name type="scientific">Candidatus Kentrum sp. LFY</name>
    <dbReference type="NCBI Taxonomy" id="2126342"/>
    <lineage>
        <taxon>Bacteria</taxon>
        <taxon>Pseudomonadati</taxon>
        <taxon>Pseudomonadota</taxon>
        <taxon>Gammaproteobacteria</taxon>
        <taxon>Candidatus Kentrum</taxon>
    </lineage>
</organism>
<reference evidence="1" key="1">
    <citation type="submission" date="2019-02" db="EMBL/GenBank/DDBJ databases">
        <authorList>
            <person name="Gruber-Vodicka R. H."/>
            <person name="Seah K. B. B."/>
        </authorList>
    </citation>
    <scope>NUCLEOTIDE SEQUENCE</scope>
    <source>
        <strain evidence="1">BECK_M6</strain>
    </source>
</reference>
<proteinExistence type="predicted"/>